<keyword evidence="2" id="KW-1185">Reference proteome</keyword>
<dbReference type="AlphaFoldDB" id="A0AAV4NYX2"/>
<sequence>MIQNSLCSPFYAKHLFRKKSNVDIVTPFSSTATRHPLSLKASPGKIEIKPGVWKTGESSTPPFGIQILEIPIYALGIRGPNRAINGKGKDREQFMRSIECLGGRRGVRQASWDLKMSFAAA</sequence>
<proteinExistence type="predicted"/>
<comment type="caution">
    <text evidence="1">The sequence shown here is derived from an EMBL/GenBank/DDBJ whole genome shotgun (WGS) entry which is preliminary data.</text>
</comment>
<dbReference type="Proteomes" id="UP001054837">
    <property type="component" value="Unassembled WGS sequence"/>
</dbReference>
<name>A0AAV4NYX2_9ARAC</name>
<protein>
    <submittedName>
        <fullName evidence="1">Uncharacterized protein</fullName>
    </submittedName>
</protein>
<dbReference type="EMBL" id="BPLQ01002220">
    <property type="protein sequence ID" value="GIX90077.1"/>
    <property type="molecule type" value="Genomic_DNA"/>
</dbReference>
<gene>
    <name evidence="1" type="ORF">CDAR_456431</name>
</gene>
<accession>A0AAV4NYX2</accession>
<evidence type="ECO:0000313" key="1">
    <source>
        <dbReference type="EMBL" id="GIX90077.1"/>
    </source>
</evidence>
<evidence type="ECO:0000313" key="2">
    <source>
        <dbReference type="Proteomes" id="UP001054837"/>
    </source>
</evidence>
<reference evidence="1 2" key="1">
    <citation type="submission" date="2021-06" db="EMBL/GenBank/DDBJ databases">
        <title>Caerostris darwini draft genome.</title>
        <authorList>
            <person name="Kono N."/>
            <person name="Arakawa K."/>
        </authorList>
    </citation>
    <scope>NUCLEOTIDE SEQUENCE [LARGE SCALE GENOMIC DNA]</scope>
</reference>
<organism evidence="1 2">
    <name type="scientific">Caerostris darwini</name>
    <dbReference type="NCBI Taxonomy" id="1538125"/>
    <lineage>
        <taxon>Eukaryota</taxon>
        <taxon>Metazoa</taxon>
        <taxon>Ecdysozoa</taxon>
        <taxon>Arthropoda</taxon>
        <taxon>Chelicerata</taxon>
        <taxon>Arachnida</taxon>
        <taxon>Araneae</taxon>
        <taxon>Araneomorphae</taxon>
        <taxon>Entelegynae</taxon>
        <taxon>Araneoidea</taxon>
        <taxon>Araneidae</taxon>
        <taxon>Caerostris</taxon>
    </lineage>
</organism>